<dbReference type="PATRIC" id="fig|543877.4.peg.1250"/>
<dbReference type="GO" id="GO:0046464">
    <property type="term" value="P:acylglycerol catabolic process"/>
    <property type="evidence" value="ECO:0007669"/>
    <property type="project" value="TreeGrafter"/>
</dbReference>
<keyword evidence="4" id="KW-1185">Reference proteome</keyword>
<protein>
    <submittedName>
        <fullName evidence="3">Alpha/beta hydrolase family</fullName>
    </submittedName>
</protein>
<proteinExistence type="predicted"/>
<dbReference type="PANTHER" id="PTHR43798">
    <property type="entry name" value="MONOACYLGLYCEROL LIPASE"/>
    <property type="match status" value="1"/>
</dbReference>
<dbReference type="GO" id="GO:0047372">
    <property type="term" value="F:monoacylglycerol lipase activity"/>
    <property type="evidence" value="ECO:0007669"/>
    <property type="project" value="TreeGrafter"/>
</dbReference>
<evidence type="ECO:0000313" key="4">
    <source>
        <dbReference type="Proteomes" id="UP000037643"/>
    </source>
</evidence>
<dbReference type="PANTHER" id="PTHR43798:SF33">
    <property type="entry name" value="HYDROLASE, PUTATIVE (AFU_ORTHOLOGUE AFUA_2G14860)-RELATED"/>
    <property type="match status" value="1"/>
</dbReference>
<dbReference type="EMBL" id="CP011805">
    <property type="protein sequence ID" value="AKM07306.1"/>
    <property type="molecule type" value="Genomic_DNA"/>
</dbReference>
<gene>
    <name evidence="3" type="ORF">AM2010_1232</name>
</gene>
<dbReference type="Gene3D" id="3.40.50.1820">
    <property type="entry name" value="alpha/beta hydrolase"/>
    <property type="match status" value="1"/>
</dbReference>
<dbReference type="PRINTS" id="PR00111">
    <property type="entry name" value="ABHYDROLASE"/>
</dbReference>
<keyword evidence="3" id="KW-0378">Hydrolase</keyword>
<dbReference type="GO" id="GO:0016020">
    <property type="term" value="C:membrane"/>
    <property type="evidence" value="ECO:0007669"/>
    <property type="project" value="TreeGrafter"/>
</dbReference>
<accession>A0A0G3X9J6</accession>
<evidence type="ECO:0000259" key="2">
    <source>
        <dbReference type="Pfam" id="PF00561"/>
    </source>
</evidence>
<dbReference type="InterPro" id="IPR000073">
    <property type="entry name" value="AB_hydrolase_1"/>
</dbReference>
<dbReference type="InterPro" id="IPR050266">
    <property type="entry name" value="AB_hydrolase_sf"/>
</dbReference>
<sequence length="355" mass="38995" precursor="true">MTRTPIAHFILFAALALDLAPTGAAAAAEPDPAEPGPAVERYGVDLEHFVYPWPVETMPVEVGESSGQMAFMDLTPERPNGRSVVLLHGKNFCGATWHDTAQALREAGYRVLIPDQVGFCKSSKPREAQYTFAMLASFTRKLMERQGIAQAAIVGHSTGGMLAMHFAHAYPEATRQLVLINPLGLTDRMAEGVPYVPLSQLIEQERAKDYEAIRRYQLDTYYHGNWQPRYDRWVRMLAGQYASGDAVAHAQAKTSEMILTQPISQHIERIAMPVTLMIGMRDTTTFGKGQAPQAVQQRLEAIPALAMSAAPRFPAATLVTFDDLGHSPQVEAPDVFEPRLLQALARGENRAATGI</sequence>
<evidence type="ECO:0000313" key="3">
    <source>
        <dbReference type="EMBL" id="AKM07306.1"/>
    </source>
</evidence>
<feature type="signal peptide" evidence="1">
    <location>
        <begin position="1"/>
        <end position="26"/>
    </location>
</feature>
<reference evidence="3 4" key="1">
    <citation type="submission" date="2015-06" db="EMBL/GenBank/DDBJ databases">
        <authorList>
            <person name="Kim K.M."/>
        </authorList>
    </citation>
    <scope>NUCLEOTIDE SEQUENCE [LARGE SCALE GENOMIC DNA]</scope>
    <source>
        <strain evidence="3 4">KCTC 22370</strain>
    </source>
</reference>
<dbReference type="KEGG" id="amx:AM2010_1232"/>
<dbReference type="RefSeq" id="WP_082132814.1">
    <property type="nucleotide sequence ID" value="NZ_CP011805.1"/>
</dbReference>
<keyword evidence="1" id="KW-0732">Signal</keyword>
<dbReference type="STRING" id="543877.AM2010_1232"/>
<evidence type="ECO:0000256" key="1">
    <source>
        <dbReference type="SAM" id="SignalP"/>
    </source>
</evidence>
<organism evidence="3 4">
    <name type="scientific">Pelagerythrobacter marensis</name>
    <dbReference type="NCBI Taxonomy" id="543877"/>
    <lineage>
        <taxon>Bacteria</taxon>
        <taxon>Pseudomonadati</taxon>
        <taxon>Pseudomonadota</taxon>
        <taxon>Alphaproteobacteria</taxon>
        <taxon>Sphingomonadales</taxon>
        <taxon>Erythrobacteraceae</taxon>
        <taxon>Pelagerythrobacter</taxon>
    </lineage>
</organism>
<dbReference type="AlphaFoldDB" id="A0A0G3X9J6"/>
<feature type="domain" description="AB hydrolase-1" evidence="2">
    <location>
        <begin position="84"/>
        <end position="333"/>
    </location>
</feature>
<dbReference type="OrthoDB" id="9804723at2"/>
<feature type="chain" id="PRO_5005186251" evidence="1">
    <location>
        <begin position="27"/>
        <end position="355"/>
    </location>
</feature>
<dbReference type="Pfam" id="PF00561">
    <property type="entry name" value="Abhydrolase_1"/>
    <property type="match status" value="1"/>
</dbReference>
<dbReference type="InterPro" id="IPR029058">
    <property type="entry name" value="AB_hydrolase_fold"/>
</dbReference>
<dbReference type="SUPFAM" id="SSF53474">
    <property type="entry name" value="alpha/beta-Hydrolases"/>
    <property type="match status" value="1"/>
</dbReference>
<name>A0A0G3X9J6_9SPHN</name>
<dbReference type="Proteomes" id="UP000037643">
    <property type="component" value="Chromosome"/>
</dbReference>